<feature type="transmembrane region" description="Helical" evidence="7">
    <location>
        <begin position="222"/>
        <end position="241"/>
    </location>
</feature>
<gene>
    <name evidence="9" type="ORF">C436_20433</name>
</gene>
<dbReference type="Pfam" id="PF02518">
    <property type="entry name" value="HATPase_c"/>
    <property type="match status" value="1"/>
</dbReference>
<evidence type="ECO:0000256" key="3">
    <source>
        <dbReference type="ARBA" id="ARBA00022475"/>
    </source>
</evidence>
<dbReference type="InterPro" id="IPR004358">
    <property type="entry name" value="Sig_transdc_His_kin-like_C"/>
</dbReference>
<evidence type="ECO:0000256" key="5">
    <source>
        <dbReference type="ARBA" id="ARBA00022989"/>
    </source>
</evidence>
<dbReference type="PANTHER" id="PTHR42775">
    <property type="entry name" value="PERMEASE RV2963-RELATED"/>
    <property type="match status" value="1"/>
</dbReference>
<keyword evidence="4 7" id="KW-0812">Transmembrane</keyword>
<feature type="transmembrane region" description="Helical" evidence="7">
    <location>
        <begin position="127"/>
        <end position="145"/>
    </location>
</feature>
<evidence type="ECO:0000259" key="8">
    <source>
        <dbReference type="PROSITE" id="PS50109"/>
    </source>
</evidence>
<dbReference type="SUPFAM" id="SSF55874">
    <property type="entry name" value="ATPase domain of HSP90 chaperone/DNA topoisomerase II/histidine kinase"/>
    <property type="match status" value="1"/>
</dbReference>
<keyword evidence="10" id="KW-1185">Reference proteome</keyword>
<dbReference type="EMBL" id="AOLR01000057">
    <property type="protein sequence ID" value="EMA08770.1"/>
    <property type="molecule type" value="Genomic_DNA"/>
</dbReference>
<evidence type="ECO:0000256" key="4">
    <source>
        <dbReference type="ARBA" id="ARBA00022692"/>
    </source>
</evidence>
<dbReference type="PRINTS" id="PR00344">
    <property type="entry name" value="BCTRLSENSOR"/>
</dbReference>
<dbReference type="InterPro" id="IPR036890">
    <property type="entry name" value="HATPase_C_sf"/>
</dbReference>
<dbReference type="InterPro" id="IPR005524">
    <property type="entry name" value="DUF318"/>
</dbReference>
<evidence type="ECO:0000256" key="1">
    <source>
        <dbReference type="ARBA" id="ARBA00004651"/>
    </source>
</evidence>
<keyword evidence="3" id="KW-1003">Cell membrane</keyword>
<comment type="similarity">
    <text evidence="2">Belongs to the UPF0718 family.</text>
</comment>
<accession>M0JM55</accession>
<dbReference type="InterPro" id="IPR005467">
    <property type="entry name" value="His_kinase_dom"/>
</dbReference>
<dbReference type="InterPro" id="IPR053166">
    <property type="entry name" value="UPF0718_permease"/>
</dbReference>
<dbReference type="PANTHER" id="PTHR42775:SF1">
    <property type="entry name" value="PERMEASE RV2963-RELATED"/>
    <property type="match status" value="1"/>
</dbReference>
<dbReference type="GO" id="GO:0005886">
    <property type="term" value="C:plasma membrane"/>
    <property type="evidence" value="ECO:0007669"/>
    <property type="project" value="UniProtKB-SubCell"/>
</dbReference>
<reference evidence="9 10" key="1">
    <citation type="journal article" date="2014" name="PLoS Genet.">
        <title>Phylogenetically driven sequencing of extremely halophilic archaea reveals strategies for static and dynamic osmo-response.</title>
        <authorList>
            <person name="Becker E.A."/>
            <person name="Seitzer P.M."/>
            <person name="Tritt A."/>
            <person name="Larsen D."/>
            <person name="Krusor M."/>
            <person name="Yao A.I."/>
            <person name="Wu D."/>
            <person name="Madern D."/>
            <person name="Eisen J.A."/>
            <person name="Darling A.E."/>
            <person name="Facciotti M.T."/>
        </authorList>
    </citation>
    <scope>NUCLEOTIDE SEQUENCE [LARGE SCALE GENOMIC DNA]</scope>
    <source>
        <strain evidence="9 10">ATCC 33800</strain>
    </source>
</reference>
<evidence type="ECO:0000256" key="2">
    <source>
        <dbReference type="ARBA" id="ARBA00006386"/>
    </source>
</evidence>
<dbReference type="Pfam" id="PF03773">
    <property type="entry name" value="ArsP_1"/>
    <property type="match status" value="1"/>
</dbReference>
<comment type="caution">
    <text evidence="9">The sequence shown here is derived from an EMBL/GenBank/DDBJ whole genome shotgun (WGS) entry which is preliminary data.</text>
</comment>
<dbReference type="AlphaFoldDB" id="M0JM55"/>
<dbReference type="PATRIC" id="fig|662476.7.peg.4066"/>
<dbReference type="CDD" id="cd00075">
    <property type="entry name" value="HATPase"/>
    <property type="match status" value="1"/>
</dbReference>
<evidence type="ECO:0000313" key="9">
    <source>
        <dbReference type="EMBL" id="EMA08770.1"/>
    </source>
</evidence>
<proteinExistence type="inferred from homology"/>
<feature type="transmembrane region" description="Helical" evidence="7">
    <location>
        <begin position="12"/>
        <end position="33"/>
    </location>
</feature>
<evidence type="ECO:0000256" key="7">
    <source>
        <dbReference type="SAM" id="Phobius"/>
    </source>
</evidence>
<sequence length="411" mass="45011">MILILLGWEFLVAELLGGVILITVMAVIVHLTLPETLFEEVREELNQRDHDYGVAEDPTCGVEGKDEYLLVTDGGETLKFCSEGCMETYRQEVASSGGWRDELLSWGGWYKVGNQYRKEWSMLYKDVIAGFLISCFVIVFIPQWVWNTLFLQGEGALVSAENAVMGVAIAVVSFVGSMGNVPFAVALWSGGVSFAGIIAFVYADLITIPVLNVYRKYYRWTVMAYILGVFFVTMAFTGFLMEQLFDLLGIVPDLAGGTTASEHELEPTDILPLITRTITECETRYPTVSITVAAPAEAIAETLPRIEVALFELIDNAAKHGGDPASVTVDVSVLDHGVTCRIRDSGPGLPETERDVLETGAETPLAHGQGLGLWLSYWIITTLEGEIGVIESDHGTTIEIQLPRPAADTEQ</sequence>
<protein>
    <recommendedName>
        <fullName evidence="8">Histidine kinase domain-containing protein</fullName>
    </recommendedName>
</protein>
<dbReference type="InterPro" id="IPR003594">
    <property type="entry name" value="HATPase_dom"/>
</dbReference>
<dbReference type="GO" id="GO:0016772">
    <property type="term" value="F:transferase activity, transferring phosphorus-containing groups"/>
    <property type="evidence" value="ECO:0007669"/>
    <property type="project" value="InterPro"/>
</dbReference>
<name>M0JM55_9EURY</name>
<evidence type="ECO:0000313" key="10">
    <source>
        <dbReference type="Proteomes" id="UP000011659"/>
    </source>
</evidence>
<keyword evidence="6 7" id="KW-0472">Membrane</keyword>
<dbReference type="PROSITE" id="PS50109">
    <property type="entry name" value="HIS_KIN"/>
    <property type="match status" value="1"/>
</dbReference>
<keyword evidence="5 7" id="KW-1133">Transmembrane helix</keyword>
<dbReference type="Gene3D" id="3.30.565.10">
    <property type="entry name" value="Histidine kinase-like ATPase, C-terminal domain"/>
    <property type="match status" value="1"/>
</dbReference>
<dbReference type="Proteomes" id="UP000011659">
    <property type="component" value="Unassembled WGS sequence"/>
</dbReference>
<feature type="domain" description="Histidine kinase" evidence="8">
    <location>
        <begin position="305"/>
        <end position="406"/>
    </location>
</feature>
<dbReference type="SMART" id="SM00387">
    <property type="entry name" value="HATPase_c"/>
    <property type="match status" value="1"/>
</dbReference>
<evidence type="ECO:0000256" key="6">
    <source>
        <dbReference type="ARBA" id="ARBA00023136"/>
    </source>
</evidence>
<comment type="subcellular location">
    <subcellularLocation>
        <location evidence="1">Cell membrane</location>
        <topology evidence="1">Multi-pass membrane protein</topology>
    </subcellularLocation>
</comment>
<feature type="transmembrane region" description="Helical" evidence="7">
    <location>
        <begin position="183"/>
        <end position="202"/>
    </location>
</feature>
<organism evidence="9 10">
    <name type="scientific">Haloarcula marismortui ATCC 33800</name>
    <dbReference type="NCBI Taxonomy" id="662476"/>
    <lineage>
        <taxon>Archaea</taxon>
        <taxon>Methanobacteriati</taxon>
        <taxon>Methanobacteriota</taxon>
        <taxon>Stenosarchaea group</taxon>
        <taxon>Halobacteria</taxon>
        <taxon>Halobacteriales</taxon>
        <taxon>Haloarculaceae</taxon>
        <taxon>Haloarcula</taxon>
    </lineage>
</organism>